<comment type="caution">
    <text evidence="1">The sequence shown here is derived from an EMBL/GenBank/DDBJ whole genome shotgun (WGS) entry which is preliminary data.</text>
</comment>
<dbReference type="AlphaFoldDB" id="A0A9P6E9Z7"/>
<sequence length="687" mass="78266">MNDFDLRGSNAYLHSYHSALSTASSITKKLGWQQETYSYLFKSAISSGYLANIYPETTLEVYFAWSLYSLAGLDQNIMSVDQALGYLEEAIGIIKRVYNYNPHLYAFEKLDFIVRKAEIQVGSGRLDEAYQTLLEVLQLDLYVAETKKVTQALKRASSCFRNIGLREEAITLQLRAIEIRRAADGGPSVDEVDIYINLANDYELQGQICHAISAAENALEQVQVLAQSSFDHNRFLATSLSCWINLTSSTSVDHKPIFDRVTRVFDQYTTIVDEKTSFMNNYHELMTSVVRELTHPSAAIIFSLDVVERLRKLARDHPEDVGIHLPNWLSEHGRRLAKFGHLVEAEVWLERVGDDYHDLASTDAEIGQWYICLQIHLACVIRDRGNPKKARNVLKNVAQIGKQLPDIDSNIAFYTTVAISYEAELAGCLGRQSEALKIGTDCVLLAQSYCLLEEEDIAVSQLQHSRLLTVNNHYKEALLEAQEATKTMLDRTNNEPTRYDLCQFFWPSEFLRTWASSLADVDEITEASRIAHQGLEEARRVNDATSVGVLGKTSEGFYASAVWTLGCIELFSSHRDRALSLLEEAREIWKRRSDVRRFELRNWALTLWSLRFTYCQLGRHDEGVLAGRELKKLINGLRYAEPMMHSIISVALDQERRRPAWVHFLDRVAQGQQCEHLVEFMPKANLN</sequence>
<dbReference type="SUPFAM" id="SSF48452">
    <property type="entry name" value="TPR-like"/>
    <property type="match status" value="1"/>
</dbReference>
<evidence type="ECO:0000313" key="2">
    <source>
        <dbReference type="Proteomes" id="UP000807306"/>
    </source>
</evidence>
<gene>
    <name evidence="1" type="ORF">CPB83DRAFT_897306</name>
</gene>
<dbReference type="EMBL" id="MU157888">
    <property type="protein sequence ID" value="KAF9525175.1"/>
    <property type="molecule type" value="Genomic_DNA"/>
</dbReference>
<dbReference type="OrthoDB" id="2978551at2759"/>
<dbReference type="InterPro" id="IPR011990">
    <property type="entry name" value="TPR-like_helical_dom_sf"/>
</dbReference>
<dbReference type="Gene3D" id="1.25.40.10">
    <property type="entry name" value="Tetratricopeptide repeat domain"/>
    <property type="match status" value="2"/>
</dbReference>
<proteinExistence type="predicted"/>
<reference evidence="1" key="1">
    <citation type="submission" date="2020-11" db="EMBL/GenBank/DDBJ databases">
        <authorList>
            <consortium name="DOE Joint Genome Institute"/>
            <person name="Ahrendt S."/>
            <person name="Riley R."/>
            <person name="Andreopoulos W."/>
            <person name="Labutti K."/>
            <person name="Pangilinan J."/>
            <person name="Ruiz-Duenas F.J."/>
            <person name="Barrasa J.M."/>
            <person name="Sanchez-Garcia M."/>
            <person name="Camarero S."/>
            <person name="Miyauchi S."/>
            <person name="Serrano A."/>
            <person name="Linde D."/>
            <person name="Babiker R."/>
            <person name="Drula E."/>
            <person name="Ayuso-Fernandez I."/>
            <person name="Pacheco R."/>
            <person name="Padilla G."/>
            <person name="Ferreira P."/>
            <person name="Barriuso J."/>
            <person name="Kellner H."/>
            <person name="Castanera R."/>
            <person name="Alfaro M."/>
            <person name="Ramirez L."/>
            <person name="Pisabarro A.G."/>
            <person name="Kuo A."/>
            <person name="Tritt A."/>
            <person name="Lipzen A."/>
            <person name="He G."/>
            <person name="Yan M."/>
            <person name="Ng V."/>
            <person name="Cullen D."/>
            <person name="Martin F."/>
            <person name="Rosso M.-N."/>
            <person name="Henrissat B."/>
            <person name="Hibbett D."/>
            <person name="Martinez A.T."/>
            <person name="Grigoriev I.V."/>
        </authorList>
    </citation>
    <scope>NUCLEOTIDE SEQUENCE</scope>
    <source>
        <strain evidence="1">CBS 506.95</strain>
    </source>
</reference>
<protein>
    <submittedName>
        <fullName evidence="1">Uncharacterized protein</fullName>
    </submittedName>
</protein>
<dbReference type="Proteomes" id="UP000807306">
    <property type="component" value="Unassembled WGS sequence"/>
</dbReference>
<keyword evidence="2" id="KW-1185">Reference proteome</keyword>
<accession>A0A9P6E9Z7</accession>
<name>A0A9P6E9Z7_9AGAR</name>
<organism evidence="1 2">
    <name type="scientific">Crepidotus variabilis</name>
    <dbReference type="NCBI Taxonomy" id="179855"/>
    <lineage>
        <taxon>Eukaryota</taxon>
        <taxon>Fungi</taxon>
        <taxon>Dikarya</taxon>
        <taxon>Basidiomycota</taxon>
        <taxon>Agaricomycotina</taxon>
        <taxon>Agaricomycetes</taxon>
        <taxon>Agaricomycetidae</taxon>
        <taxon>Agaricales</taxon>
        <taxon>Agaricineae</taxon>
        <taxon>Crepidotaceae</taxon>
        <taxon>Crepidotus</taxon>
    </lineage>
</organism>
<evidence type="ECO:0000313" key="1">
    <source>
        <dbReference type="EMBL" id="KAF9525175.1"/>
    </source>
</evidence>